<accession>A0A162RMK3</accession>
<name>A0A162RMK3_9CRUS</name>
<dbReference type="PIRSF" id="PIRSF000193">
    <property type="entry name" value="Pyrrol-5-carb_rd"/>
    <property type="match status" value="1"/>
</dbReference>
<evidence type="ECO:0000256" key="7">
    <source>
        <dbReference type="ARBA" id="ARBA00022605"/>
    </source>
</evidence>
<evidence type="ECO:0000256" key="14">
    <source>
        <dbReference type="RuleBase" id="RU003903"/>
    </source>
</evidence>
<keyword evidence="7 14" id="KW-0028">Amino-acid biosynthesis</keyword>
<evidence type="ECO:0000256" key="8">
    <source>
        <dbReference type="ARBA" id="ARBA00022650"/>
    </source>
</evidence>
<dbReference type="SUPFAM" id="SSF51735">
    <property type="entry name" value="NAD(P)-binding Rossmann-fold domains"/>
    <property type="match status" value="1"/>
</dbReference>
<comment type="pathway">
    <text evidence="2 14">Amino-acid biosynthesis; L-proline biosynthesis; L-proline from L-glutamate 5-semialdehyde: step 1/1.</text>
</comment>
<dbReference type="InterPro" id="IPR036291">
    <property type="entry name" value="NAD(P)-bd_dom_sf"/>
</dbReference>
<feature type="binding site" evidence="13">
    <location>
        <position position="40"/>
    </location>
    <ligand>
        <name>NADP(+)</name>
        <dbReference type="ChEBI" id="CHEBI:58349"/>
    </ligand>
</feature>
<comment type="catalytic activity">
    <reaction evidence="12 14">
        <text>L-proline + NADP(+) = (S)-1-pyrroline-5-carboxylate + NADPH + 2 H(+)</text>
        <dbReference type="Rhea" id="RHEA:14109"/>
        <dbReference type="ChEBI" id="CHEBI:15378"/>
        <dbReference type="ChEBI" id="CHEBI:17388"/>
        <dbReference type="ChEBI" id="CHEBI:57783"/>
        <dbReference type="ChEBI" id="CHEBI:58349"/>
        <dbReference type="ChEBI" id="CHEBI:60039"/>
        <dbReference type="EC" id="1.5.1.2"/>
    </reaction>
</comment>
<dbReference type="SUPFAM" id="SSF48179">
    <property type="entry name" value="6-phosphogluconate dehydrogenase C-terminal domain-like"/>
    <property type="match status" value="1"/>
</dbReference>
<dbReference type="InterPro" id="IPR053790">
    <property type="entry name" value="P5CR-like_CS"/>
</dbReference>
<proteinExistence type="inferred from homology"/>
<comment type="caution">
    <text evidence="17">The sequence shown here is derived from an EMBL/GenBank/DDBJ whole genome shotgun (WGS) entry which is preliminary data.</text>
</comment>
<evidence type="ECO:0000256" key="3">
    <source>
        <dbReference type="ARBA" id="ARBA00005525"/>
    </source>
</evidence>
<dbReference type="EC" id="1.5.1.2" evidence="4 14"/>
<keyword evidence="10 14" id="KW-0560">Oxidoreductase</keyword>
<dbReference type="AlphaFoldDB" id="A0A162RMK3"/>
<keyword evidence="6" id="KW-0963">Cytoplasm</keyword>
<dbReference type="Gene3D" id="1.10.3730.10">
    <property type="entry name" value="ProC C-terminal domain-like"/>
    <property type="match status" value="1"/>
</dbReference>
<evidence type="ECO:0000256" key="5">
    <source>
        <dbReference type="ARBA" id="ARBA00021413"/>
    </source>
</evidence>
<dbReference type="InterPro" id="IPR029036">
    <property type="entry name" value="P5CR_dimer"/>
</dbReference>
<dbReference type="PROSITE" id="PS00521">
    <property type="entry name" value="P5CR"/>
    <property type="match status" value="1"/>
</dbReference>
<evidence type="ECO:0000313" key="18">
    <source>
        <dbReference type="Proteomes" id="UP000076858"/>
    </source>
</evidence>
<evidence type="ECO:0000256" key="13">
    <source>
        <dbReference type="PIRSR" id="PIRSR000193-1"/>
    </source>
</evidence>
<dbReference type="Pfam" id="PF14748">
    <property type="entry name" value="P5CR_dimer"/>
    <property type="match status" value="1"/>
</dbReference>
<dbReference type="Proteomes" id="UP000076858">
    <property type="component" value="Unassembled WGS sequence"/>
</dbReference>
<dbReference type="InterPro" id="IPR000304">
    <property type="entry name" value="Pyrroline-COOH_reductase"/>
</dbReference>
<dbReference type="GO" id="GO:0005737">
    <property type="term" value="C:cytoplasm"/>
    <property type="evidence" value="ECO:0007669"/>
    <property type="project" value="UniProtKB-SubCell"/>
</dbReference>
<dbReference type="Pfam" id="PF03807">
    <property type="entry name" value="F420_oxidored"/>
    <property type="match status" value="1"/>
</dbReference>
<sequence>MIKEKTLRIGFIGCGKMAQALAKGFIASGITRSENIIGSSPRIDSMFIEEFSAIGCSTTHENAQVVEQADVIIVATKPPLVPKVLTEINPVVNSDNLIVSIAMGIPLINLEQMLPRKTRVIRVMPNTPVLVRSGASVFSCGTSTRSEDATLTKRLFTAVGLCEEVPEVLIDACTGLSGSGPAYMYIAMEALADGGVKMGIPRDLAYKLSAQTLIGAAKMVLETGRHPGALKDDVCSPAGSTIQAVYFLEKSGFRSSLMEAVQAATLKSKQTGRKE</sequence>
<dbReference type="FunFam" id="1.10.3730.10:FF:000001">
    <property type="entry name" value="Pyrroline-5-carboxylate reductase"/>
    <property type="match status" value="1"/>
</dbReference>
<dbReference type="GO" id="GO:0055129">
    <property type="term" value="P:L-proline biosynthetic process"/>
    <property type="evidence" value="ECO:0007669"/>
    <property type="project" value="UniProtKB-UniPathway"/>
</dbReference>
<comment type="subcellular location">
    <subcellularLocation>
        <location evidence="1">Cytoplasm</location>
    </subcellularLocation>
</comment>
<dbReference type="InterPro" id="IPR028939">
    <property type="entry name" value="P5C_Rdtase_cat_N"/>
</dbReference>
<dbReference type="PANTHER" id="PTHR11645:SF62">
    <property type="entry name" value="PYRROLINE-5-CARBOXYLATE REDUCTASE"/>
    <property type="match status" value="1"/>
</dbReference>
<feature type="binding site" evidence="13">
    <location>
        <position position="62"/>
    </location>
    <ligand>
        <name>NADPH</name>
        <dbReference type="ChEBI" id="CHEBI:57783"/>
    </ligand>
</feature>
<reference evidence="17 18" key="1">
    <citation type="submission" date="2016-03" db="EMBL/GenBank/DDBJ databases">
        <title>EvidentialGene: Evidence-directed Construction of Genes on Genomes.</title>
        <authorList>
            <person name="Gilbert D.G."/>
            <person name="Choi J.-H."/>
            <person name="Mockaitis K."/>
            <person name="Colbourne J."/>
            <person name="Pfrender M."/>
        </authorList>
    </citation>
    <scope>NUCLEOTIDE SEQUENCE [LARGE SCALE GENOMIC DNA]</scope>
    <source>
        <strain evidence="17 18">Xinb3</strain>
        <tissue evidence="17">Complete organism</tissue>
    </source>
</reference>
<dbReference type="GO" id="GO:0004735">
    <property type="term" value="F:pyrroline-5-carboxylate reductase activity"/>
    <property type="evidence" value="ECO:0007669"/>
    <property type="project" value="UniProtKB-EC"/>
</dbReference>
<feature type="domain" description="Pyrroline-5-carboxylate reductase catalytic N-terminal" evidence="15">
    <location>
        <begin position="8"/>
        <end position="103"/>
    </location>
</feature>
<evidence type="ECO:0000256" key="9">
    <source>
        <dbReference type="ARBA" id="ARBA00022857"/>
    </source>
</evidence>
<keyword evidence="8 14" id="KW-0641">Proline biosynthesis</keyword>
<keyword evidence="18" id="KW-1185">Reference proteome</keyword>
<dbReference type="FunFam" id="3.40.50.720:FF:000190">
    <property type="entry name" value="Pyrroline-5-carboxylate reductase"/>
    <property type="match status" value="1"/>
</dbReference>
<evidence type="ECO:0000259" key="16">
    <source>
        <dbReference type="Pfam" id="PF14748"/>
    </source>
</evidence>
<evidence type="ECO:0000256" key="11">
    <source>
        <dbReference type="ARBA" id="ARBA00050547"/>
    </source>
</evidence>
<feature type="binding site" evidence="13">
    <location>
        <begin position="12"/>
        <end position="17"/>
    </location>
    <ligand>
        <name>NADP(+)</name>
        <dbReference type="ChEBI" id="CHEBI:58349"/>
    </ligand>
</feature>
<evidence type="ECO:0000256" key="10">
    <source>
        <dbReference type="ARBA" id="ARBA00023002"/>
    </source>
</evidence>
<comment type="similarity">
    <text evidence="3 14">Belongs to the pyrroline-5-carboxylate reductase family.</text>
</comment>
<feature type="domain" description="Pyrroline-5-carboxylate reductase dimerisation" evidence="16">
    <location>
        <begin position="167"/>
        <end position="270"/>
    </location>
</feature>
<dbReference type="OrthoDB" id="10263291at2759"/>
<keyword evidence="9 13" id="KW-0521">NADP</keyword>
<dbReference type="InterPro" id="IPR008927">
    <property type="entry name" value="6-PGluconate_DH-like_C_sf"/>
</dbReference>
<gene>
    <name evidence="17" type="ORF">APZ42_012624</name>
</gene>
<organism evidence="17 18">
    <name type="scientific">Daphnia magna</name>
    <dbReference type="NCBI Taxonomy" id="35525"/>
    <lineage>
        <taxon>Eukaryota</taxon>
        <taxon>Metazoa</taxon>
        <taxon>Ecdysozoa</taxon>
        <taxon>Arthropoda</taxon>
        <taxon>Crustacea</taxon>
        <taxon>Branchiopoda</taxon>
        <taxon>Diplostraca</taxon>
        <taxon>Cladocera</taxon>
        <taxon>Anomopoda</taxon>
        <taxon>Daphniidae</taxon>
        <taxon>Daphnia</taxon>
    </lineage>
</organism>
<dbReference type="Gene3D" id="3.40.50.720">
    <property type="entry name" value="NAD(P)-binding Rossmann-like Domain"/>
    <property type="match status" value="1"/>
</dbReference>
<evidence type="ECO:0000259" key="15">
    <source>
        <dbReference type="Pfam" id="PF03807"/>
    </source>
</evidence>
<evidence type="ECO:0000313" key="17">
    <source>
        <dbReference type="EMBL" id="KZS20640.1"/>
    </source>
</evidence>
<dbReference type="UniPathway" id="UPA00098">
    <property type="reaction ID" value="UER00361"/>
</dbReference>
<dbReference type="NCBIfam" id="TIGR00112">
    <property type="entry name" value="proC"/>
    <property type="match status" value="1"/>
</dbReference>
<evidence type="ECO:0000256" key="12">
    <source>
        <dbReference type="ARBA" id="ARBA00052690"/>
    </source>
</evidence>
<dbReference type="EMBL" id="LRGB01000141">
    <property type="protein sequence ID" value="KZS20640.1"/>
    <property type="molecule type" value="Genomic_DNA"/>
</dbReference>
<evidence type="ECO:0000256" key="2">
    <source>
        <dbReference type="ARBA" id="ARBA00005205"/>
    </source>
</evidence>
<dbReference type="HAMAP" id="MF_01925">
    <property type="entry name" value="P5C_reductase"/>
    <property type="match status" value="1"/>
</dbReference>
<dbReference type="PANTHER" id="PTHR11645">
    <property type="entry name" value="PYRROLINE-5-CARBOXYLATE REDUCTASE"/>
    <property type="match status" value="1"/>
</dbReference>
<evidence type="ECO:0000256" key="6">
    <source>
        <dbReference type="ARBA" id="ARBA00022490"/>
    </source>
</evidence>
<comment type="catalytic activity">
    <reaction evidence="11">
        <text>L-proline + NAD(+) = (S)-1-pyrroline-5-carboxylate + NADH + 2 H(+)</text>
        <dbReference type="Rhea" id="RHEA:14105"/>
        <dbReference type="ChEBI" id="CHEBI:15378"/>
        <dbReference type="ChEBI" id="CHEBI:17388"/>
        <dbReference type="ChEBI" id="CHEBI:57540"/>
        <dbReference type="ChEBI" id="CHEBI:57945"/>
        <dbReference type="ChEBI" id="CHEBI:60039"/>
        <dbReference type="EC" id="1.5.1.2"/>
    </reaction>
</comment>
<evidence type="ECO:0000256" key="4">
    <source>
        <dbReference type="ARBA" id="ARBA00012855"/>
    </source>
</evidence>
<protein>
    <recommendedName>
        <fullName evidence="5 14">Pyrroline-5-carboxylate reductase</fullName>
        <ecNumber evidence="4 14">1.5.1.2</ecNumber>
    </recommendedName>
</protein>
<feature type="binding site" evidence="13">
    <location>
        <begin position="75"/>
        <end position="78"/>
    </location>
    <ligand>
        <name>NADP(+)</name>
        <dbReference type="ChEBI" id="CHEBI:58349"/>
    </ligand>
</feature>
<evidence type="ECO:0000256" key="1">
    <source>
        <dbReference type="ARBA" id="ARBA00004496"/>
    </source>
</evidence>
<dbReference type="STRING" id="35525.A0A162RMK3"/>